<dbReference type="InterPro" id="IPR006638">
    <property type="entry name" value="Elp3/MiaA/NifB-like_rSAM"/>
</dbReference>
<dbReference type="Pfam" id="PF06968">
    <property type="entry name" value="BATS"/>
    <property type="match status" value="1"/>
</dbReference>
<evidence type="ECO:0000256" key="9">
    <source>
        <dbReference type="ARBA" id="ARBA00022723"/>
    </source>
</evidence>
<dbReference type="PROSITE" id="PS51918">
    <property type="entry name" value="RADICAL_SAM"/>
    <property type="match status" value="1"/>
</dbReference>
<keyword evidence="10" id="KW-0093">Biotin biosynthesis</keyword>
<dbReference type="PANTHER" id="PTHR22976:SF2">
    <property type="entry name" value="BIOTIN SYNTHASE, MITOCHONDRIAL"/>
    <property type="match status" value="1"/>
</dbReference>
<evidence type="ECO:0000256" key="2">
    <source>
        <dbReference type="ARBA" id="ARBA00004942"/>
    </source>
</evidence>
<dbReference type="SFLD" id="SFLDS00029">
    <property type="entry name" value="Radical_SAM"/>
    <property type="match status" value="1"/>
</dbReference>
<keyword evidence="8" id="KW-0001">2Fe-2S</keyword>
<dbReference type="InterPro" id="IPR013785">
    <property type="entry name" value="Aldolase_TIM"/>
</dbReference>
<keyword evidence="12" id="KW-0411">Iron-sulfur</keyword>
<dbReference type="InterPro" id="IPR007197">
    <property type="entry name" value="rSAM"/>
</dbReference>
<organism evidence="15">
    <name type="scientific">marine metagenome</name>
    <dbReference type="NCBI Taxonomy" id="408172"/>
    <lineage>
        <taxon>unclassified sequences</taxon>
        <taxon>metagenomes</taxon>
        <taxon>ecological metagenomes</taxon>
    </lineage>
</organism>
<dbReference type="Gene3D" id="3.20.20.70">
    <property type="entry name" value="Aldolase class I"/>
    <property type="match status" value="1"/>
</dbReference>
<dbReference type="GO" id="GO:0051539">
    <property type="term" value="F:4 iron, 4 sulfur cluster binding"/>
    <property type="evidence" value="ECO:0007669"/>
    <property type="project" value="UniProtKB-KW"/>
</dbReference>
<dbReference type="PANTHER" id="PTHR22976">
    <property type="entry name" value="BIOTIN SYNTHASE"/>
    <property type="match status" value="1"/>
</dbReference>
<dbReference type="Pfam" id="PF04055">
    <property type="entry name" value="Radical_SAM"/>
    <property type="match status" value="1"/>
</dbReference>
<dbReference type="GO" id="GO:0004076">
    <property type="term" value="F:biotin synthase activity"/>
    <property type="evidence" value="ECO:0007669"/>
    <property type="project" value="UniProtKB-EC"/>
</dbReference>
<dbReference type="GO" id="GO:0051537">
    <property type="term" value="F:2 iron, 2 sulfur cluster binding"/>
    <property type="evidence" value="ECO:0007669"/>
    <property type="project" value="UniProtKB-KW"/>
</dbReference>
<protein>
    <recommendedName>
        <fullName evidence="4">biotin synthase</fullName>
        <ecNumber evidence="4">2.8.1.6</ecNumber>
    </recommendedName>
</protein>
<dbReference type="AlphaFoldDB" id="A0A382PVR4"/>
<keyword evidence="5" id="KW-0004">4Fe-4S</keyword>
<evidence type="ECO:0000256" key="4">
    <source>
        <dbReference type="ARBA" id="ARBA00012236"/>
    </source>
</evidence>
<comment type="pathway">
    <text evidence="2">Cofactor biosynthesis; biotin biosynthesis; biotin from 7,8-diaminononanoate: step 2/2.</text>
</comment>
<feature type="domain" description="Radical SAM core" evidence="14">
    <location>
        <begin position="41"/>
        <end position="268"/>
    </location>
</feature>
<reference evidence="15" key="1">
    <citation type="submission" date="2018-05" db="EMBL/GenBank/DDBJ databases">
        <authorList>
            <person name="Lanie J.A."/>
            <person name="Ng W.-L."/>
            <person name="Kazmierczak K.M."/>
            <person name="Andrzejewski T.M."/>
            <person name="Davidsen T.M."/>
            <person name="Wayne K.J."/>
            <person name="Tettelin H."/>
            <person name="Glass J.I."/>
            <person name="Rusch D."/>
            <person name="Podicherti R."/>
            <person name="Tsui H.-C.T."/>
            <person name="Winkler M.E."/>
        </authorList>
    </citation>
    <scope>NUCLEOTIDE SEQUENCE</scope>
</reference>
<dbReference type="InterPro" id="IPR058240">
    <property type="entry name" value="rSAM_sf"/>
</dbReference>
<dbReference type="SFLD" id="SFLDF00272">
    <property type="entry name" value="biotin_synthase"/>
    <property type="match status" value="1"/>
</dbReference>
<dbReference type="SFLD" id="SFLDG01278">
    <property type="entry name" value="biotin_synthase_like"/>
    <property type="match status" value="1"/>
</dbReference>
<sequence length="284" mass="32296">MSNSDINNNCLIAELQTIYDMPFNDLLWKSHQLHRKYHNPNKIQISTLMSIKTGGCPEDCKYCSQSIRYDTDIKLEKTLPITEIIQQAKEAKKNGATRFCMGAAWRNLSDTNISKVKEMIQEVKKLELETCVTLGMLSENQANQLKDAGLDYYNHNLDTSEEYYSKVVTTRSYQDRLNTLKHVRNAGVKVCCGGIIGLGEEPIDRIKLIHVLSNLKEHPESVPINKLVKVEGTPFFDNFEVDEFDFIKIISLSRIAMPKAYIRLSAGRDSMNDQMQALCFFAGA</sequence>
<accession>A0A382PVR4</accession>
<evidence type="ECO:0000313" key="15">
    <source>
        <dbReference type="EMBL" id="SVC77429.1"/>
    </source>
</evidence>
<keyword evidence="9" id="KW-0479">Metal-binding</keyword>
<dbReference type="SFLD" id="SFLDG01060">
    <property type="entry name" value="BATS_domain_containing"/>
    <property type="match status" value="1"/>
</dbReference>
<feature type="non-terminal residue" evidence="15">
    <location>
        <position position="284"/>
    </location>
</feature>
<evidence type="ECO:0000256" key="11">
    <source>
        <dbReference type="ARBA" id="ARBA00023004"/>
    </source>
</evidence>
<name>A0A382PVR4_9ZZZZ</name>
<dbReference type="SMART" id="SM00876">
    <property type="entry name" value="BATS"/>
    <property type="match status" value="1"/>
</dbReference>
<dbReference type="NCBIfam" id="TIGR00433">
    <property type="entry name" value="bioB"/>
    <property type="match status" value="1"/>
</dbReference>
<dbReference type="HAMAP" id="MF_01694">
    <property type="entry name" value="BioB"/>
    <property type="match status" value="1"/>
</dbReference>
<dbReference type="InterPro" id="IPR024177">
    <property type="entry name" value="Biotin_synthase"/>
</dbReference>
<dbReference type="SUPFAM" id="SSF102114">
    <property type="entry name" value="Radical SAM enzymes"/>
    <property type="match status" value="1"/>
</dbReference>
<evidence type="ECO:0000256" key="3">
    <source>
        <dbReference type="ARBA" id="ARBA00010765"/>
    </source>
</evidence>
<comment type="cofactor">
    <cofactor evidence="1">
        <name>[4Fe-4S] cluster</name>
        <dbReference type="ChEBI" id="CHEBI:49883"/>
    </cofactor>
</comment>
<dbReference type="GO" id="GO:0046872">
    <property type="term" value="F:metal ion binding"/>
    <property type="evidence" value="ECO:0007669"/>
    <property type="project" value="UniProtKB-KW"/>
</dbReference>
<evidence type="ECO:0000256" key="7">
    <source>
        <dbReference type="ARBA" id="ARBA00022691"/>
    </source>
</evidence>
<evidence type="ECO:0000256" key="6">
    <source>
        <dbReference type="ARBA" id="ARBA00022679"/>
    </source>
</evidence>
<evidence type="ECO:0000256" key="12">
    <source>
        <dbReference type="ARBA" id="ARBA00023014"/>
    </source>
</evidence>
<evidence type="ECO:0000256" key="10">
    <source>
        <dbReference type="ARBA" id="ARBA00022756"/>
    </source>
</evidence>
<evidence type="ECO:0000259" key="14">
    <source>
        <dbReference type="PROSITE" id="PS51918"/>
    </source>
</evidence>
<evidence type="ECO:0000256" key="13">
    <source>
        <dbReference type="ARBA" id="ARBA00034078"/>
    </source>
</evidence>
<comment type="cofactor">
    <cofactor evidence="13">
        <name>[2Fe-2S] cluster</name>
        <dbReference type="ChEBI" id="CHEBI:190135"/>
    </cofactor>
</comment>
<evidence type="ECO:0000256" key="8">
    <source>
        <dbReference type="ARBA" id="ARBA00022714"/>
    </source>
</evidence>
<dbReference type="InterPro" id="IPR002684">
    <property type="entry name" value="Biotin_synth/BioAB"/>
</dbReference>
<keyword evidence="11" id="KW-0408">Iron</keyword>
<dbReference type="CDD" id="cd01335">
    <property type="entry name" value="Radical_SAM"/>
    <property type="match status" value="1"/>
</dbReference>
<gene>
    <name evidence="15" type="ORF">METZ01_LOCUS330283</name>
</gene>
<comment type="similarity">
    <text evidence="3">Belongs to the radical SAM superfamily. Biotin synthase family.</text>
</comment>
<dbReference type="InterPro" id="IPR010722">
    <property type="entry name" value="BATS_dom"/>
</dbReference>
<evidence type="ECO:0000256" key="1">
    <source>
        <dbReference type="ARBA" id="ARBA00001966"/>
    </source>
</evidence>
<dbReference type="SMART" id="SM00729">
    <property type="entry name" value="Elp3"/>
    <property type="match status" value="1"/>
</dbReference>
<proteinExistence type="inferred from homology"/>
<evidence type="ECO:0000256" key="5">
    <source>
        <dbReference type="ARBA" id="ARBA00022485"/>
    </source>
</evidence>
<dbReference type="UniPathway" id="UPA00078">
    <property type="reaction ID" value="UER00162"/>
</dbReference>
<dbReference type="EC" id="2.8.1.6" evidence="4"/>
<keyword evidence="6" id="KW-0808">Transferase</keyword>
<dbReference type="EMBL" id="UINC01110131">
    <property type="protein sequence ID" value="SVC77429.1"/>
    <property type="molecule type" value="Genomic_DNA"/>
</dbReference>
<dbReference type="GO" id="GO:0009102">
    <property type="term" value="P:biotin biosynthetic process"/>
    <property type="evidence" value="ECO:0007669"/>
    <property type="project" value="UniProtKB-UniPathway"/>
</dbReference>
<keyword evidence="7" id="KW-0949">S-adenosyl-L-methionine</keyword>
<dbReference type="PIRSF" id="PIRSF001619">
    <property type="entry name" value="Biotin_synth"/>
    <property type="match status" value="1"/>
</dbReference>